<organism evidence="2 3">
    <name type="scientific">Sphaceloma murrayae</name>
    <dbReference type="NCBI Taxonomy" id="2082308"/>
    <lineage>
        <taxon>Eukaryota</taxon>
        <taxon>Fungi</taxon>
        <taxon>Dikarya</taxon>
        <taxon>Ascomycota</taxon>
        <taxon>Pezizomycotina</taxon>
        <taxon>Dothideomycetes</taxon>
        <taxon>Dothideomycetidae</taxon>
        <taxon>Myriangiales</taxon>
        <taxon>Elsinoaceae</taxon>
        <taxon>Sphaceloma</taxon>
    </lineage>
</organism>
<evidence type="ECO:0000256" key="1">
    <source>
        <dbReference type="SAM" id="MobiDB-lite"/>
    </source>
</evidence>
<dbReference type="InParanoid" id="A0A2K1QHA0"/>
<sequence>MNVPPNTNPPWSSAEKLDLLTEIIKAQNLSPDVLLPIVRQLAEPKWDDLVLPRGRTLNQCRATYNEYVRPGNLIGLSRSSSVREAPRPLDMSVMNRPFSMEGPSSAPVTGGRYQDIQPKPAGLGSILNPQPQKEPPKKKRGRPTKEEASARREAQRRAESFPAARRDTLVTAGPSTGPSMIAQQAAQAVMTPPLQNQPKPTAPQETSSGKRKRLKVTKGEHEPQSTTEMDVDVLEPHPYGMQHARTPSRGYPDILTRQPDEGPSTFRAPRGGE</sequence>
<dbReference type="AlphaFoldDB" id="A0A2K1QHA0"/>
<keyword evidence="3" id="KW-1185">Reference proteome</keyword>
<protein>
    <submittedName>
        <fullName evidence="2">Ubiquitin-conjugating enzyme E2 J1</fullName>
    </submittedName>
</protein>
<dbReference type="OrthoDB" id="5371646at2759"/>
<evidence type="ECO:0000313" key="3">
    <source>
        <dbReference type="Proteomes" id="UP000243797"/>
    </source>
</evidence>
<gene>
    <name evidence="2" type="ORF">CAC42_3814</name>
</gene>
<proteinExistence type="predicted"/>
<feature type="compositionally biased region" description="Polar residues" evidence="1">
    <location>
        <begin position="193"/>
        <end position="207"/>
    </location>
</feature>
<dbReference type="EMBL" id="NKHZ01000086">
    <property type="protein sequence ID" value="PNS14528.1"/>
    <property type="molecule type" value="Genomic_DNA"/>
</dbReference>
<feature type="region of interest" description="Disordered" evidence="1">
    <location>
        <begin position="193"/>
        <end position="273"/>
    </location>
</feature>
<evidence type="ECO:0000313" key="2">
    <source>
        <dbReference type="EMBL" id="PNS14528.1"/>
    </source>
</evidence>
<accession>A0A2K1QHA0</accession>
<comment type="caution">
    <text evidence="2">The sequence shown here is derived from an EMBL/GenBank/DDBJ whole genome shotgun (WGS) entry which is preliminary data.</text>
</comment>
<feature type="compositionally biased region" description="Basic and acidic residues" evidence="1">
    <location>
        <begin position="143"/>
        <end position="168"/>
    </location>
</feature>
<reference evidence="2 3" key="1">
    <citation type="submission" date="2017-06" db="EMBL/GenBank/DDBJ databases">
        <title>Draft genome sequence of a variant of Elsinoe murrayae.</title>
        <authorList>
            <person name="Cheng Q."/>
        </authorList>
    </citation>
    <scope>NUCLEOTIDE SEQUENCE [LARGE SCALE GENOMIC DNA]</scope>
    <source>
        <strain evidence="2 3">CQ-2017a</strain>
    </source>
</reference>
<dbReference type="STRING" id="2082308.A0A2K1QHA0"/>
<dbReference type="Proteomes" id="UP000243797">
    <property type="component" value="Unassembled WGS sequence"/>
</dbReference>
<feature type="region of interest" description="Disordered" evidence="1">
    <location>
        <begin position="92"/>
        <end position="178"/>
    </location>
</feature>
<name>A0A2K1QHA0_9PEZI</name>